<name>A0ABT0IMJ3_9HYPH</name>
<organism evidence="1 2">
    <name type="scientific">Neorhizobium turbinariae</name>
    <dbReference type="NCBI Taxonomy" id="2937795"/>
    <lineage>
        <taxon>Bacteria</taxon>
        <taxon>Pseudomonadati</taxon>
        <taxon>Pseudomonadota</taxon>
        <taxon>Alphaproteobacteria</taxon>
        <taxon>Hyphomicrobiales</taxon>
        <taxon>Rhizobiaceae</taxon>
        <taxon>Rhizobium/Agrobacterium group</taxon>
        <taxon>Neorhizobium</taxon>
    </lineage>
</organism>
<dbReference type="EMBL" id="JALPRY010000004">
    <property type="protein sequence ID" value="MCK8779108.1"/>
    <property type="molecule type" value="Genomic_DNA"/>
</dbReference>
<protein>
    <recommendedName>
        <fullName evidence="3">GcrA cell cycle regulator</fullName>
    </recommendedName>
</protein>
<reference evidence="1 2" key="1">
    <citation type="submission" date="2022-04" db="EMBL/GenBank/DDBJ databases">
        <title>Rhizobium coralii sp. nov., isolated from coral Turbinaria peltata.</title>
        <authorList>
            <person name="Sun H."/>
        </authorList>
    </citation>
    <scope>NUCLEOTIDE SEQUENCE [LARGE SCALE GENOMIC DNA]</scope>
    <source>
        <strain evidence="1 2">NTR19</strain>
    </source>
</reference>
<dbReference type="RefSeq" id="WP_248681918.1">
    <property type="nucleotide sequence ID" value="NZ_JALPRY010000004.1"/>
</dbReference>
<gene>
    <name evidence="1" type="ORF">M0654_03825</name>
</gene>
<accession>A0ABT0IMJ3</accession>
<evidence type="ECO:0008006" key="3">
    <source>
        <dbReference type="Google" id="ProtNLM"/>
    </source>
</evidence>
<dbReference type="Proteomes" id="UP001202827">
    <property type="component" value="Unassembled WGS sequence"/>
</dbReference>
<evidence type="ECO:0000313" key="2">
    <source>
        <dbReference type="Proteomes" id="UP001202827"/>
    </source>
</evidence>
<comment type="caution">
    <text evidence="1">The sequence shown here is derived from an EMBL/GenBank/DDBJ whole genome shotgun (WGS) entry which is preliminary data.</text>
</comment>
<evidence type="ECO:0000313" key="1">
    <source>
        <dbReference type="EMBL" id="MCK8779108.1"/>
    </source>
</evidence>
<sequence length="68" mass="7633">MSLNPESRTSDPGAGIHENHYCSIASCRKWGGLGYSRGTGDKMTWWCAKHYPHWPEHIAAKYATEPAE</sequence>
<keyword evidence="2" id="KW-1185">Reference proteome</keyword>
<proteinExistence type="predicted"/>